<evidence type="ECO:0000256" key="2">
    <source>
        <dbReference type="ARBA" id="ARBA00010446"/>
    </source>
</evidence>
<dbReference type="AlphaFoldDB" id="M2RQR4"/>
<sequence length="105" mass="10009">MKFSVLAALTTLATLAAATPAPNNAPSSSASCCTSIGQADSDPIATVLKGLGVVVQDITAIVGVNCSPITVVGVGSGNACSGTTVSCSSSELGGLIQIGCVPVTA</sequence>
<dbReference type="STRING" id="914234.M2RQR4"/>
<evidence type="ECO:0000313" key="8">
    <source>
        <dbReference type="Proteomes" id="UP000016930"/>
    </source>
</evidence>
<dbReference type="Proteomes" id="UP000016930">
    <property type="component" value="Unassembled WGS sequence"/>
</dbReference>
<feature type="chain" id="PRO_5013984165" description="Hydrophobin" evidence="6">
    <location>
        <begin position="19"/>
        <end position="105"/>
    </location>
</feature>
<gene>
    <name evidence="7" type="ORF">CERSUDRAFT_109852</name>
</gene>
<organism evidence="7 8">
    <name type="scientific">Ceriporiopsis subvermispora (strain B)</name>
    <name type="common">White-rot fungus</name>
    <name type="synonym">Gelatoporia subvermispora</name>
    <dbReference type="NCBI Taxonomy" id="914234"/>
    <lineage>
        <taxon>Eukaryota</taxon>
        <taxon>Fungi</taxon>
        <taxon>Dikarya</taxon>
        <taxon>Basidiomycota</taxon>
        <taxon>Agaricomycotina</taxon>
        <taxon>Agaricomycetes</taxon>
        <taxon>Polyporales</taxon>
        <taxon>Gelatoporiaceae</taxon>
        <taxon>Gelatoporia</taxon>
    </lineage>
</organism>
<name>M2RQR4_CERS8</name>
<dbReference type="HOGENOM" id="CLU_105134_2_0_1"/>
<dbReference type="CDD" id="cd23507">
    <property type="entry name" value="hydrophobin_I"/>
    <property type="match status" value="1"/>
</dbReference>
<dbReference type="EMBL" id="KB445791">
    <property type="protein sequence ID" value="EMD41236.1"/>
    <property type="molecule type" value="Genomic_DNA"/>
</dbReference>
<keyword evidence="8" id="KW-1185">Reference proteome</keyword>
<comment type="similarity">
    <text evidence="2 6">Belongs to the fungal hydrophobin family.</text>
</comment>
<dbReference type="PROSITE" id="PS51257">
    <property type="entry name" value="PROKAR_LIPOPROTEIN"/>
    <property type="match status" value="1"/>
</dbReference>
<dbReference type="InterPro" id="IPR001338">
    <property type="entry name" value="Class_I_Hydrophobin"/>
</dbReference>
<keyword evidence="5 6" id="KW-1015">Disulfide bond</keyword>
<evidence type="ECO:0000256" key="6">
    <source>
        <dbReference type="RuleBase" id="RU365009"/>
    </source>
</evidence>
<dbReference type="GO" id="GO:0005199">
    <property type="term" value="F:structural constituent of cell wall"/>
    <property type="evidence" value="ECO:0007669"/>
    <property type="project" value="InterPro"/>
</dbReference>
<comment type="subcellular location">
    <subcellularLocation>
        <location evidence="1 6">Secreted</location>
        <location evidence="1 6">Cell wall</location>
    </subcellularLocation>
</comment>
<proteinExistence type="inferred from homology"/>
<protein>
    <recommendedName>
        <fullName evidence="6">Hydrophobin</fullName>
    </recommendedName>
</protein>
<dbReference type="SMART" id="SM00075">
    <property type="entry name" value="HYDRO"/>
    <property type="match status" value="1"/>
</dbReference>
<dbReference type="Pfam" id="PF01185">
    <property type="entry name" value="Hydrophobin"/>
    <property type="match status" value="1"/>
</dbReference>
<keyword evidence="3 6" id="KW-0134">Cell wall</keyword>
<evidence type="ECO:0000256" key="1">
    <source>
        <dbReference type="ARBA" id="ARBA00004191"/>
    </source>
</evidence>
<keyword evidence="4 6" id="KW-0964">Secreted</keyword>
<feature type="signal peptide" evidence="6">
    <location>
        <begin position="1"/>
        <end position="18"/>
    </location>
</feature>
<dbReference type="OrthoDB" id="4225815at2759"/>
<accession>M2RQR4</accession>
<evidence type="ECO:0000256" key="3">
    <source>
        <dbReference type="ARBA" id="ARBA00022512"/>
    </source>
</evidence>
<reference evidence="7 8" key="1">
    <citation type="journal article" date="2012" name="Proc. Natl. Acad. Sci. U.S.A.">
        <title>Comparative genomics of Ceriporiopsis subvermispora and Phanerochaete chrysosporium provide insight into selective ligninolysis.</title>
        <authorList>
            <person name="Fernandez-Fueyo E."/>
            <person name="Ruiz-Duenas F.J."/>
            <person name="Ferreira P."/>
            <person name="Floudas D."/>
            <person name="Hibbett D.S."/>
            <person name="Canessa P."/>
            <person name="Larrondo L.F."/>
            <person name="James T.Y."/>
            <person name="Seelenfreund D."/>
            <person name="Lobos S."/>
            <person name="Polanco R."/>
            <person name="Tello M."/>
            <person name="Honda Y."/>
            <person name="Watanabe T."/>
            <person name="Watanabe T."/>
            <person name="Ryu J.S."/>
            <person name="Kubicek C.P."/>
            <person name="Schmoll M."/>
            <person name="Gaskell J."/>
            <person name="Hammel K.E."/>
            <person name="St John F.J."/>
            <person name="Vanden Wymelenberg A."/>
            <person name="Sabat G."/>
            <person name="Splinter BonDurant S."/>
            <person name="Syed K."/>
            <person name="Yadav J.S."/>
            <person name="Doddapaneni H."/>
            <person name="Subramanian V."/>
            <person name="Lavin J.L."/>
            <person name="Oguiza J.A."/>
            <person name="Perez G."/>
            <person name="Pisabarro A.G."/>
            <person name="Ramirez L."/>
            <person name="Santoyo F."/>
            <person name="Master E."/>
            <person name="Coutinho P.M."/>
            <person name="Henrissat B."/>
            <person name="Lombard V."/>
            <person name="Magnuson J.K."/>
            <person name="Kuees U."/>
            <person name="Hori C."/>
            <person name="Igarashi K."/>
            <person name="Samejima M."/>
            <person name="Held B.W."/>
            <person name="Barry K.W."/>
            <person name="LaButti K.M."/>
            <person name="Lapidus A."/>
            <person name="Lindquist E.A."/>
            <person name="Lucas S.M."/>
            <person name="Riley R."/>
            <person name="Salamov A.A."/>
            <person name="Hoffmeister D."/>
            <person name="Schwenk D."/>
            <person name="Hadar Y."/>
            <person name="Yarden O."/>
            <person name="de Vries R.P."/>
            <person name="Wiebenga A."/>
            <person name="Stenlid J."/>
            <person name="Eastwood D."/>
            <person name="Grigoriev I.V."/>
            <person name="Berka R.M."/>
            <person name="Blanchette R.A."/>
            <person name="Kersten P."/>
            <person name="Martinez A.T."/>
            <person name="Vicuna R."/>
            <person name="Cullen D."/>
        </authorList>
    </citation>
    <scope>NUCLEOTIDE SEQUENCE [LARGE SCALE GENOMIC DNA]</scope>
    <source>
        <strain evidence="7 8">B</strain>
    </source>
</reference>
<evidence type="ECO:0000313" key="7">
    <source>
        <dbReference type="EMBL" id="EMD41236.1"/>
    </source>
</evidence>
<evidence type="ECO:0000256" key="5">
    <source>
        <dbReference type="ARBA" id="ARBA00023157"/>
    </source>
</evidence>
<dbReference type="GO" id="GO:0009277">
    <property type="term" value="C:fungal-type cell wall"/>
    <property type="evidence" value="ECO:0007669"/>
    <property type="project" value="InterPro"/>
</dbReference>
<keyword evidence="6" id="KW-0732">Signal</keyword>
<evidence type="ECO:0000256" key="4">
    <source>
        <dbReference type="ARBA" id="ARBA00022525"/>
    </source>
</evidence>